<sequence>MNEIRVMLELAINNYKDQFERAEDLNTLYQNATDSEKIIIDKVIKLIGSESLPKIWAYLNR</sequence>
<keyword evidence="3" id="KW-1185">Reference proteome</keyword>
<comment type="caution">
    <text evidence="2">The sequence shown here is derived from an EMBL/GenBank/DDBJ whole genome shotgun (WGS) entry which is preliminary data.</text>
</comment>
<evidence type="ECO:0000313" key="3">
    <source>
        <dbReference type="Proteomes" id="UP000027997"/>
    </source>
</evidence>
<evidence type="ECO:0000313" key="2">
    <source>
        <dbReference type="EMBL" id="KEI70294.1"/>
    </source>
</evidence>
<proteinExistence type="predicted"/>
<accession>A0A081K818</accession>
<dbReference type="Proteomes" id="UP000027997">
    <property type="component" value="Unassembled WGS sequence"/>
</dbReference>
<name>A0A081K818_9GAMM</name>
<protein>
    <submittedName>
        <fullName evidence="2">Uncharacterized protein</fullName>
    </submittedName>
</protein>
<evidence type="ECO:0000256" key="1">
    <source>
        <dbReference type="SAM" id="Coils"/>
    </source>
</evidence>
<reference evidence="2 3" key="1">
    <citation type="submission" date="2014-06" db="EMBL/GenBank/DDBJ databases">
        <title>Whole Genome Sequences of Three Symbiotic Endozoicomonas Bacteria.</title>
        <authorList>
            <person name="Neave M.J."/>
            <person name="Apprill A."/>
            <person name="Voolstra C.R."/>
        </authorList>
    </citation>
    <scope>NUCLEOTIDE SEQUENCE [LARGE SCALE GENOMIC DNA]</scope>
    <source>
        <strain evidence="2 3">DSM 22380</strain>
    </source>
</reference>
<dbReference type="RefSeq" id="WP_020581166.1">
    <property type="nucleotide sequence ID" value="NZ_JOJP01000001.1"/>
</dbReference>
<feature type="coiled-coil region" evidence="1">
    <location>
        <begin position="5"/>
        <end position="32"/>
    </location>
</feature>
<keyword evidence="1" id="KW-0175">Coiled coil</keyword>
<gene>
    <name evidence="2" type="ORF">GV64_05675</name>
</gene>
<organism evidence="2 3">
    <name type="scientific">Endozoicomonas elysicola</name>
    <dbReference type="NCBI Taxonomy" id="305900"/>
    <lineage>
        <taxon>Bacteria</taxon>
        <taxon>Pseudomonadati</taxon>
        <taxon>Pseudomonadota</taxon>
        <taxon>Gammaproteobacteria</taxon>
        <taxon>Oceanospirillales</taxon>
        <taxon>Endozoicomonadaceae</taxon>
        <taxon>Endozoicomonas</taxon>
    </lineage>
</organism>
<dbReference type="EMBL" id="JOJP01000001">
    <property type="protein sequence ID" value="KEI70294.1"/>
    <property type="molecule type" value="Genomic_DNA"/>
</dbReference>
<dbReference type="AlphaFoldDB" id="A0A081K818"/>